<comment type="caution">
    <text evidence="1">The sequence shown here is derived from an EMBL/GenBank/DDBJ whole genome shotgun (WGS) entry which is preliminary data.</text>
</comment>
<dbReference type="Proteomes" id="UP000238479">
    <property type="component" value="Chromosome 2"/>
</dbReference>
<evidence type="ECO:0000313" key="1">
    <source>
        <dbReference type="EMBL" id="PRQ45981.1"/>
    </source>
</evidence>
<keyword evidence="2" id="KW-1185">Reference proteome</keyword>
<proteinExistence type="predicted"/>
<organism evidence="1 2">
    <name type="scientific">Rosa chinensis</name>
    <name type="common">China rose</name>
    <dbReference type="NCBI Taxonomy" id="74649"/>
    <lineage>
        <taxon>Eukaryota</taxon>
        <taxon>Viridiplantae</taxon>
        <taxon>Streptophyta</taxon>
        <taxon>Embryophyta</taxon>
        <taxon>Tracheophyta</taxon>
        <taxon>Spermatophyta</taxon>
        <taxon>Magnoliopsida</taxon>
        <taxon>eudicotyledons</taxon>
        <taxon>Gunneridae</taxon>
        <taxon>Pentapetalae</taxon>
        <taxon>rosids</taxon>
        <taxon>fabids</taxon>
        <taxon>Rosales</taxon>
        <taxon>Rosaceae</taxon>
        <taxon>Rosoideae</taxon>
        <taxon>Rosoideae incertae sedis</taxon>
        <taxon>Rosa</taxon>
    </lineage>
</organism>
<accession>A0A2P6RHU2</accession>
<dbReference type="AlphaFoldDB" id="A0A2P6RHU2"/>
<evidence type="ECO:0000313" key="2">
    <source>
        <dbReference type="Proteomes" id="UP000238479"/>
    </source>
</evidence>
<sequence length="197" mass="22680">MTREEIDKMRAMCEIPLEVLLHLIGGGEHVRHHDEGWSCFYEYQLRCGLSFPIPRQLQYLLSCLNVAIGQLSPNTLKQIMGILCCGGYVTRSARVFDEFNYLYKLQYSKKAGDGGYVNFKARGREDLILNIHAQWRRSRLCMVSGTWQNLRTVHRVPFHFQPIVEQSSNLSPLEWKRIHRLLGKFPRGKGGGGLSPM</sequence>
<dbReference type="EMBL" id="PDCK01000040">
    <property type="protein sequence ID" value="PRQ45981.1"/>
    <property type="molecule type" value="Genomic_DNA"/>
</dbReference>
<protein>
    <submittedName>
        <fullName evidence="1">Uncharacterized protein</fullName>
    </submittedName>
</protein>
<reference evidence="1 2" key="1">
    <citation type="journal article" date="2018" name="Nat. Genet.">
        <title>The Rosa genome provides new insights in the design of modern roses.</title>
        <authorList>
            <person name="Bendahmane M."/>
        </authorList>
    </citation>
    <scope>NUCLEOTIDE SEQUENCE [LARGE SCALE GENOMIC DNA]</scope>
    <source>
        <strain evidence="2">cv. Old Blush</strain>
    </source>
</reference>
<gene>
    <name evidence="1" type="ORF">RchiOBHm_Chr2g0084191</name>
</gene>
<dbReference type="Gramene" id="PRQ45981">
    <property type="protein sequence ID" value="PRQ45981"/>
    <property type="gene ID" value="RchiOBHm_Chr2g0084191"/>
</dbReference>
<name>A0A2P6RHU2_ROSCH</name>